<dbReference type="AlphaFoldDB" id="A0A2S4KP75"/>
<dbReference type="STRING" id="94208.A0A2S4KP75"/>
<dbReference type="Proteomes" id="UP000237481">
    <property type="component" value="Unassembled WGS sequence"/>
</dbReference>
<gene>
    <name evidence="1" type="ORF">TPAR_07793</name>
</gene>
<organism evidence="1 2">
    <name type="scientific">Tolypocladium paradoxum</name>
    <dbReference type="NCBI Taxonomy" id="94208"/>
    <lineage>
        <taxon>Eukaryota</taxon>
        <taxon>Fungi</taxon>
        <taxon>Dikarya</taxon>
        <taxon>Ascomycota</taxon>
        <taxon>Pezizomycotina</taxon>
        <taxon>Sordariomycetes</taxon>
        <taxon>Hypocreomycetidae</taxon>
        <taxon>Hypocreales</taxon>
        <taxon>Ophiocordycipitaceae</taxon>
        <taxon>Tolypocladium</taxon>
    </lineage>
</organism>
<dbReference type="EMBL" id="PKSG01000929">
    <property type="protein sequence ID" value="POR31983.1"/>
    <property type="molecule type" value="Genomic_DNA"/>
</dbReference>
<accession>A0A2S4KP75</accession>
<protein>
    <submittedName>
        <fullName evidence="1">Uncharacterized protein</fullName>
    </submittedName>
</protein>
<reference evidence="1 2" key="1">
    <citation type="submission" date="2018-01" db="EMBL/GenBank/DDBJ databases">
        <title>Harnessing the power of phylogenomics to disentangle the directionality and signatures of interkingdom host jumping in the parasitic fungal genus Tolypocladium.</title>
        <authorList>
            <person name="Quandt C.A."/>
            <person name="Patterson W."/>
            <person name="Spatafora J.W."/>
        </authorList>
    </citation>
    <scope>NUCLEOTIDE SEQUENCE [LARGE SCALE GENOMIC DNA]</scope>
    <source>
        <strain evidence="1 2">NRBC 100945</strain>
    </source>
</reference>
<comment type="caution">
    <text evidence="1">The sequence shown here is derived from an EMBL/GenBank/DDBJ whole genome shotgun (WGS) entry which is preliminary data.</text>
</comment>
<name>A0A2S4KP75_9HYPO</name>
<sequence>MSPPSEKHRRYRDPRKVQRRQDFKTLCAILERLEKRRSRPVFGTAEELDDLLVVCGAPFNIDDEDPIDVEPRYFRPGPVDKMNQGLQAEGEEMPQLDVIEAHKLGEQESARLDRFAYDALGDAWRRGEYCESAAWTSTYWQRHRYVKERNQPGGCEGPYDGRFAPYYHYFTGASYRMWPRGEEPKNWIYHPDVPHAIGTVYDCMCPRDGSILRSELLFAVSLLKASVRDANMFIDHQVCPILIGSFHGRFSARIMQAYLQNGRMVVRPSRLLNFHTRVASYDVKLMIRWLNCSPVGDTRWASFDLSLPKDRGATEVEFDRDNPPTHAISVL</sequence>
<evidence type="ECO:0000313" key="2">
    <source>
        <dbReference type="Proteomes" id="UP000237481"/>
    </source>
</evidence>
<dbReference type="OrthoDB" id="4177740at2759"/>
<evidence type="ECO:0000313" key="1">
    <source>
        <dbReference type="EMBL" id="POR31983.1"/>
    </source>
</evidence>
<keyword evidence="2" id="KW-1185">Reference proteome</keyword>
<proteinExistence type="predicted"/>